<organism evidence="1 2">
    <name type="scientific">Limnoraphis robusta CS-951</name>
    <dbReference type="NCBI Taxonomy" id="1637645"/>
    <lineage>
        <taxon>Bacteria</taxon>
        <taxon>Bacillati</taxon>
        <taxon>Cyanobacteriota</taxon>
        <taxon>Cyanophyceae</taxon>
        <taxon>Oscillatoriophycideae</taxon>
        <taxon>Oscillatoriales</taxon>
        <taxon>Sirenicapillariaceae</taxon>
        <taxon>Limnoraphis</taxon>
    </lineage>
</organism>
<accession>A0A0F5YGB0</accession>
<dbReference type="Proteomes" id="UP000033607">
    <property type="component" value="Unassembled WGS sequence"/>
</dbReference>
<comment type="caution">
    <text evidence="1">The sequence shown here is derived from an EMBL/GenBank/DDBJ whole genome shotgun (WGS) entry which is preliminary data.</text>
</comment>
<dbReference type="AlphaFoldDB" id="A0A0F5YGB0"/>
<evidence type="ECO:0000313" key="1">
    <source>
        <dbReference type="EMBL" id="KKD37798.1"/>
    </source>
</evidence>
<gene>
    <name evidence="1" type="ORF">WN50_12395</name>
</gene>
<dbReference type="EMBL" id="LATL02000118">
    <property type="protein sequence ID" value="KKD37798.1"/>
    <property type="molecule type" value="Genomic_DNA"/>
</dbReference>
<protein>
    <submittedName>
        <fullName evidence="1">Uncharacterized protein</fullName>
    </submittedName>
</protein>
<evidence type="ECO:0000313" key="2">
    <source>
        <dbReference type="Proteomes" id="UP000033607"/>
    </source>
</evidence>
<sequence length="65" mass="7562">MSTDQNFGRIERLLAQLKSEILAQKLEEDEDEKFAFACELVDELELGWEDEWQEAAITDWEVSGL</sequence>
<reference evidence="1 2" key="1">
    <citation type="submission" date="2015-06" db="EMBL/GenBank/DDBJ databases">
        <title>Draft genome assembly of filamentous brackish cyanobacterium Limnoraphis robusta strain CS-951.</title>
        <authorList>
            <person name="Willis A."/>
            <person name="Parks M."/>
            <person name="Burford M.A."/>
        </authorList>
    </citation>
    <scope>NUCLEOTIDE SEQUENCE [LARGE SCALE GENOMIC DNA]</scope>
    <source>
        <strain evidence="1 2">CS-951</strain>
    </source>
</reference>
<proteinExistence type="predicted"/>
<name>A0A0F5YGB0_9CYAN</name>